<dbReference type="PANTHER" id="PTHR30603:SF47">
    <property type="entry name" value="RNA POLYMERASE SIGMA FACTOR SIGD, CHLOROPLASTIC"/>
    <property type="match status" value="1"/>
</dbReference>
<dbReference type="InterPro" id="IPR036388">
    <property type="entry name" value="WH-like_DNA-bd_sf"/>
</dbReference>
<dbReference type="PRINTS" id="PR00046">
    <property type="entry name" value="SIGMA70FCT"/>
</dbReference>
<dbReference type="EMBL" id="PCWR01000006">
    <property type="protein sequence ID" value="PIR07612.1"/>
    <property type="molecule type" value="Genomic_DNA"/>
</dbReference>
<feature type="domain" description="HTH HARE-type" evidence="2">
    <location>
        <begin position="213"/>
        <end position="277"/>
    </location>
</feature>
<dbReference type="InterPro" id="IPR050239">
    <property type="entry name" value="Sigma-70_RNA_pol_init_factors"/>
</dbReference>
<protein>
    <recommendedName>
        <fullName evidence="2">HTH HARE-type domain-containing protein</fullName>
    </recommendedName>
</protein>
<dbReference type="InterPro" id="IPR000943">
    <property type="entry name" value="RNA_pol_sigma70"/>
</dbReference>
<name>A0A2H0NFE6_9BACT</name>
<dbReference type="Gene3D" id="1.10.10.10">
    <property type="entry name" value="Winged helix-like DNA-binding domain superfamily/Winged helix DNA-binding domain"/>
    <property type="match status" value="1"/>
</dbReference>
<dbReference type="InterPro" id="IPR007759">
    <property type="entry name" value="Asxl_HARE-HTH"/>
</dbReference>
<dbReference type="Gene3D" id="1.10.10.1250">
    <property type="entry name" value="RNA polymerase, subunit delta, N-terminal domain"/>
    <property type="match status" value="1"/>
</dbReference>
<dbReference type="InterPro" id="IPR013324">
    <property type="entry name" value="RNA_pol_sigma_r3/r4-like"/>
</dbReference>
<evidence type="ECO:0000313" key="4">
    <source>
        <dbReference type="Proteomes" id="UP000228867"/>
    </source>
</evidence>
<comment type="caution">
    <text evidence="3">The sequence shown here is derived from an EMBL/GenBank/DDBJ whole genome shotgun (WGS) entry which is preliminary data.</text>
</comment>
<dbReference type="SUPFAM" id="SSF88659">
    <property type="entry name" value="Sigma3 and sigma4 domains of RNA polymerase sigma factors"/>
    <property type="match status" value="1"/>
</dbReference>
<keyword evidence="1" id="KW-0804">Transcription</keyword>
<dbReference type="GO" id="GO:0006352">
    <property type="term" value="P:DNA-templated transcription initiation"/>
    <property type="evidence" value="ECO:0007669"/>
    <property type="project" value="InterPro"/>
</dbReference>
<proteinExistence type="predicted"/>
<dbReference type="InterPro" id="IPR007630">
    <property type="entry name" value="RNA_pol_sigma70_r4"/>
</dbReference>
<dbReference type="Proteomes" id="UP000228867">
    <property type="component" value="Unassembled WGS sequence"/>
</dbReference>
<gene>
    <name evidence="3" type="ORF">COV54_00145</name>
</gene>
<organism evidence="3 4">
    <name type="scientific">Candidatus Jorgensenbacteria bacterium CG11_big_fil_rev_8_21_14_0_20_38_23</name>
    <dbReference type="NCBI Taxonomy" id="1974594"/>
    <lineage>
        <taxon>Bacteria</taxon>
        <taxon>Candidatus Joergenseniibacteriota</taxon>
    </lineage>
</organism>
<dbReference type="Pfam" id="PF04545">
    <property type="entry name" value="Sigma70_r4"/>
    <property type="match status" value="1"/>
</dbReference>
<dbReference type="AlphaFoldDB" id="A0A2H0NFE6"/>
<evidence type="ECO:0000313" key="3">
    <source>
        <dbReference type="EMBL" id="PIR07612.1"/>
    </source>
</evidence>
<dbReference type="Pfam" id="PF05066">
    <property type="entry name" value="HARE-HTH"/>
    <property type="match status" value="1"/>
</dbReference>
<dbReference type="GO" id="GO:0003700">
    <property type="term" value="F:DNA-binding transcription factor activity"/>
    <property type="evidence" value="ECO:0007669"/>
    <property type="project" value="InterPro"/>
</dbReference>
<evidence type="ECO:0000256" key="1">
    <source>
        <dbReference type="ARBA" id="ARBA00023163"/>
    </source>
</evidence>
<dbReference type="PANTHER" id="PTHR30603">
    <property type="entry name" value="RNA POLYMERASE SIGMA FACTOR RPO"/>
    <property type="match status" value="1"/>
</dbReference>
<dbReference type="InterPro" id="IPR038087">
    <property type="entry name" value="RNAP_delta_N_dom_sf"/>
</dbReference>
<sequence>MVKFNLDKFIDNLMMTLKPKQQIVIGKRFGLKNGEKATLQNIGDVFGITRERVRQIEAQILKNISPSIKEGTGEILELVNEHLDRLGGVRRDEEFLNDLRYFLSARDVKCFEQKIKFILEISEVPFYYREDQNFYSFWYLNEEKKENFFEFIRQFINFLKSQDKAAVLEKKIHLEKLKELLLTHSHFLAVSKKIGFNNFGDLGLTEWPEIQPRTIRDKIYLVLKKHGQPLHFGHIAKNIQTFGIDTKPAHVQTVHNELVKDERFVLVGRGLYGLKEHGFEPGTVREVIVKILKNKKALSSSEIMKQVKQKKFVKDTTILLNLQNKEYFRRSPDGHYSLVSKSEVPQKT</sequence>
<evidence type="ECO:0000259" key="2">
    <source>
        <dbReference type="PROSITE" id="PS51913"/>
    </source>
</evidence>
<accession>A0A2H0NFE6</accession>
<dbReference type="PROSITE" id="PS00716">
    <property type="entry name" value="SIGMA70_2"/>
    <property type="match status" value="1"/>
</dbReference>
<reference evidence="3 4" key="1">
    <citation type="submission" date="2017-09" db="EMBL/GenBank/DDBJ databases">
        <title>Depth-based differentiation of microbial function through sediment-hosted aquifers and enrichment of novel symbionts in the deep terrestrial subsurface.</title>
        <authorList>
            <person name="Probst A.J."/>
            <person name="Ladd B."/>
            <person name="Jarett J.K."/>
            <person name="Geller-Mcgrath D.E."/>
            <person name="Sieber C.M."/>
            <person name="Emerson J.B."/>
            <person name="Anantharaman K."/>
            <person name="Thomas B.C."/>
            <person name="Malmstrom R."/>
            <person name="Stieglmeier M."/>
            <person name="Klingl A."/>
            <person name="Woyke T."/>
            <person name="Ryan C.M."/>
            <person name="Banfield J.F."/>
        </authorList>
    </citation>
    <scope>NUCLEOTIDE SEQUENCE [LARGE SCALE GENOMIC DNA]</scope>
    <source>
        <strain evidence="3">CG11_big_fil_rev_8_21_14_0_20_38_23</strain>
    </source>
</reference>
<dbReference type="PROSITE" id="PS51913">
    <property type="entry name" value="HTH_HARE"/>
    <property type="match status" value="1"/>
</dbReference>